<comment type="catalytic activity">
    <reaction evidence="1">
        <text>ATP + protein L-histidine = ADP + protein N-phospho-L-histidine.</text>
        <dbReference type="EC" id="2.7.13.3"/>
    </reaction>
</comment>
<reference evidence="5 6" key="1">
    <citation type="journal article" date="2020" name="Harmful Algae">
        <title>Molecular and morphological characterization of a novel dihydroanatoxin-a producing Microcoleus species (cyanobacteria) from the Russian River, California, USA.</title>
        <authorList>
            <person name="Conklin K.Y."/>
            <person name="Stancheva R."/>
            <person name="Otten T.G."/>
            <person name="Fadness R."/>
            <person name="Boyer G.L."/>
            <person name="Read B."/>
            <person name="Zhang X."/>
            <person name="Sheath R.G."/>
        </authorList>
    </citation>
    <scope>NUCLEOTIDE SEQUENCE [LARGE SCALE GENOMIC DNA]</scope>
    <source>
        <strain evidence="5 6">PTRS2</strain>
    </source>
</reference>
<dbReference type="InterPro" id="IPR005467">
    <property type="entry name" value="His_kinase_dom"/>
</dbReference>
<protein>
    <recommendedName>
        <fullName evidence="2">histidine kinase</fullName>
        <ecNumber evidence="2">2.7.13.3</ecNumber>
    </recommendedName>
</protein>
<dbReference type="InterPro" id="IPR052023">
    <property type="entry name" value="Histidine_kinase_KdpD"/>
</dbReference>
<evidence type="ECO:0000256" key="2">
    <source>
        <dbReference type="ARBA" id="ARBA00012438"/>
    </source>
</evidence>
<dbReference type="InterPro" id="IPR003661">
    <property type="entry name" value="HisK_dim/P_dom"/>
</dbReference>
<keyword evidence="3 5" id="KW-0808">Transferase</keyword>
<dbReference type="RefSeq" id="WP_340519566.1">
    <property type="nucleotide sequence ID" value="NZ_JBBLXS010000009.1"/>
</dbReference>
<comment type="caution">
    <text evidence="5">The sequence shown here is derived from an EMBL/GenBank/DDBJ whole genome shotgun (WGS) entry which is preliminary data.</text>
</comment>
<keyword evidence="3 5" id="KW-0418">Kinase</keyword>
<evidence type="ECO:0000256" key="3">
    <source>
        <dbReference type="ARBA" id="ARBA00022777"/>
    </source>
</evidence>
<keyword evidence="6" id="KW-1185">Reference proteome</keyword>
<dbReference type="Gene3D" id="3.30.565.10">
    <property type="entry name" value="Histidine kinase-like ATPase, C-terminal domain"/>
    <property type="match status" value="1"/>
</dbReference>
<dbReference type="InterPro" id="IPR036097">
    <property type="entry name" value="HisK_dim/P_sf"/>
</dbReference>
<dbReference type="InterPro" id="IPR036890">
    <property type="entry name" value="HATPase_C_sf"/>
</dbReference>
<evidence type="ECO:0000256" key="1">
    <source>
        <dbReference type="ARBA" id="ARBA00000085"/>
    </source>
</evidence>
<sequence>MNTYFLPTISEILATSGPEHELSFCDGKLAGENNRHRCLGSRGASRLKAEQEWYGAIATLNQMLDRQQQGQKTDSFGTNCPSTVPNSCHGLVLSGPSSVLTNPAVASGLANWIFTSIPDNDAALWSFRTRQTLALLPAAEVQISGPAAAPALALAMGDPLANEQFCLVLTASFSLVMVLGENALGIPAFLFSFDPQVVAKAWEVLRRRVTESEGLLGNFDSAINLDVSQFTAHSTKLDAIFKQFYPVEPNYQTVMQFSRLLLHNLPIGKEETGRFKEERIDDSLRYRHEKLQGKNLNCKPPIPHATKEVELLQAIAHEVRTPLATIRTLTRLLLKRPKLDAVVVKRLEMIDAECTAQIDRFGLIFRAVEMEMSQAKNSGVQLTAMSLGEVLLDSIPRWQKQASQRNHTLEVIVPKKLPTVVSDPTMLDQVLTGLIENFTRTLPSGSHIQVGVTLAGNQLKLQLESEHLSEGNDTSTFATKANSPLRSIGPLLMVQPETGSLSLNLSVTKNLFRAAGGKLVIRQRPQKGEVMTVFLPLQ</sequence>
<feature type="domain" description="Histidine kinase" evidence="4">
    <location>
        <begin position="314"/>
        <end position="538"/>
    </location>
</feature>
<dbReference type="SUPFAM" id="SSF55874">
    <property type="entry name" value="ATPase domain of HSP90 chaperone/DNA topoisomerase II/histidine kinase"/>
    <property type="match status" value="1"/>
</dbReference>
<proteinExistence type="predicted"/>
<dbReference type="PANTHER" id="PTHR45569">
    <property type="entry name" value="SENSOR PROTEIN KDPD"/>
    <property type="match status" value="1"/>
</dbReference>
<organism evidence="5 6">
    <name type="scientific">Microcoleus anatoxicus PTRS2</name>
    <dbReference type="NCBI Taxonomy" id="2705321"/>
    <lineage>
        <taxon>Bacteria</taxon>
        <taxon>Bacillati</taxon>
        <taxon>Cyanobacteriota</taxon>
        <taxon>Cyanophyceae</taxon>
        <taxon>Oscillatoriophycideae</taxon>
        <taxon>Oscillatoriales</taxon>
        <taxon>Microcoleaceae</taxon>
        <taxon>Microcoleus</taxon>
        <taxon>Microcoleus anatoxicus</taxon>
    </lineage>
</organism>
<evidence type="ECO:0000313" key="5">
    <source>
        <dbReference type="EMBL" id="MEK0183498.1"/>
    </source>
</evidence>
<dbReference type="PANTHER" id="PTHR45569:SF1">
    <property type="entry name" value="SENSOR PROTEIN KDPD"/>
    <property type="match status" value="1"/>
</dbReference>
<dbReference type="PROSITE" id="PS50109">
    <property type="entry name" value="HIS_KIN"/>
    <property type="match status" value="1"/>
</dbReference>
<gene>
    <name evidence="5" type="ORF">WMG39_01400</name>
</gene>
<dbReference type="EC" id="2.7.13.3" evidence="2"/>
<dbReference type="Gene3D" id="1.10.287.130">
    <property type="match status" value="1"/>
</dbReference>
<accession>A0ABU8YGL7</accession>
<evidence type="ECO:0000259" key="4">
    <source>
        <dbReference type="PROSITE" id="PS50109"/>
    </source>
</evidence>
<dbReference type="SUPFAM" id="SSF47384">
    <property type="entry name" value="Homodimeric domain of signal transducing histidine kinase"/>
    <property type="match status" value="1"/>
</dbReference>
<dbReference type="Proteomes" id="UP001384579">
    <property type="component" value="Unassembled WGS sequence"/>
</dbReference>
<dbReference type="CDD" id="cd00082">
    <property type="entry name" value="HisKA"/>
    <property type="match status" value="1"/>
</dbReference>
<dbReference type="EMBL" id="JBBLXS010000009">
    <property type="protein sequence ID" value="MEK0183498.1"/>
    <property type="molecule type" value="Genomic_DNA"/>
</dbReference>
<dbReference type="GO" id="GO:0016301">
    <property type="term" value="F:kinase activity"/>
    <property type="evidence" value="ECO:0007669"/>
    <property type="project" value="UniProtKB-KW"/>
</dbReference>
<dbReference type="Pfam" id="PF00512">
    <property type="entry name" value="HisKA"/>
    <property type="match status" value="1"/>
</dbReference>
<name>A0ABU8YGL7_9CYAN</name>
<evidence type="ECO:0000313" key="6">
    <source>
        <dbReference type="Proteomes" id="UP001384579"/>
    </source>
</evidence>